<dbReference type="EMBL" id="JAIMJA010000001">
    <property type="protein sequence ID" value="MCE2593319.1"/>
    <property type="molecule type" value="Genomic_DNA"/>
</dbReference>
<evidence type="ECO:0000256" key="4">
    <source>
        <dbReference type="HAMAP-Rule" id="MF_00730"/>
    </source>
</evidence>
<name>A0ABS8W2Y7_9GAMM</name>
<evidence type="ECO:0000256" key="3">
    <source>
        <dbReference type="ARBA" id="ARBA00022490"/>
    </source>
</evidence>
<evidence type="ECO:0000313" key="6">
    <source>
        <dbReference type="Proteomes" id="UP001201273"/>
    </source>
</evidence>
<evidence type="ECO:0000256" key="2">
    <source>
        <dbReference type="ARBA" id="ARBA00009035"/>
    </source>
</evidence>
<dbReference type="PANTHER" id="PTHR38772:SF1">
    <property type="entry name" value="NUCLEOID-ASSOCIATED PROTEIN YEJK"/>
    <property type="match status" value="1"/>
</dbReference>
<dbReference type="Pfam" id="PF04245">
    <property type="entry name" value="NA37"/>
    <property type="match status" value="1"/>
</dbReference>
<dbReference type="InterPro" id="IPR007358">
    <property type="entry name" value="Nucleoid_associated_NdpA"/>
</dbReference>
<comment type="caution">
    <text evidence="5">The sequence shown here is derived from an EMBL/GenBank/DDBJ whole genome shotgun (WGS) entry which is preliminary data.</text>
</comment>
<dbReference type="NCBIfam" id="NF001557">
    <property type="entry name" value="PRK00378.1"/>
    <property type="match status" value="1"/>
</dbReference>
<organism evidence="5 6">
    <name type="scientific">Motilimonas cestriensis</name>
    <dbReference type="NCBI Taxonomy" id="2742685"/>
    <lineage>
        <taxon>Bacteria</taxon>
        <taxon>Pseudomonadati</taxon>
        <taxon>Pseudomonadota</taxon>
        <taxon>Gammaproteobacteria</taxon>
        <taxon>Alteromonadales</taxon>
        <taxon>Alteromonadales genera incertae sedis</taxon>
        <taxon>Motilimonas</taxon>
    </lineage>
</organism>
<keyword evidence="3 4" id="KW-0963">Cytoplasm</keyword>
<dbReference type="PANTHER" id="PTHR38772">
    <property type="match status" value="1"/>
</dbReference>
<accession>A0ABS8W2Y7</accession>
<evidence type="ECO:0000256" key="1">
    <source>
        <dbReference type="ARBA" id="ARBA00004453"/>
    </source>
</evidence>
<comment type="similarity">
    <text evidence="2 4">Belongs to the YejK family.</text>
</comment>
<proteinExistence type="inferred from homology"/>
<evidence type="ECO:0000313" key="5">
    <source>
        <dbReference type="EMBL" id="MCE2593319.1"/>
    </source>
</evidence>
<dbReference type="RefSeq" id="WP_233050938.1">
    <property type="nucleotide sequence ID" value="NZ_JAIMJA010000001.1"/>
</dbReference>
<dbReference type="HAMAP" id="MF_00730">
    <property type="entry name" value="NdpA"/>
    <property type="match status" value="1"/>
</dbReference>
<dbReference type="Proteomes" id="UP001201273">
    <property type="component" value="Unassembled WGS sequence"/>
</dbReference>
<keyword evidence="6" id="KW-1185">Reference proteome</keyword>
<sequence length="335" mass="38072">MSLELNNIILHSLVMGNEGQLVCRTRDQELPVNNSVNHLVEELQSSYQSKAGKGFGFFSNEEDHNGEFSRLLQQVVSDETSFVEFSQSAAHLLANEVSKYEFAEEGVLLLAKYTWVASDYLLLVMLANKDTVMVTDELDISSSRHLDLSKAQLAARIDLTQWQREPESNRYISYVKGRVGRKVADFFLDFMGCQPGLDAKQQNVGLMKAVDEFCQTQALPETETKEYRETVFNYCAEQLSQGEEVELKTLAEVLPEQQNEASFYDFVSQDYELEERFPVDRSTIRKLTKYVGSGGGLSISFDQKHLGERVVYDELTDTLTITGLPPNLREQLKRK</sequence>
<comment type="subcellular location">
    <subcellularLocation>
        <location evidence="1 4">Cytoplasm</location>
        <location evidence="1 4">Nucleoid</location>
    </subcellularLocation>
</comment>
<reference evidence="5 6" key="1">
    <citation type="journal article" date="2022" name="Environ. Microbiol. Rep.">
        <title>Eco-phylogenetic analyses reveal divergent evolution of vitamin B12 metabolism in the marine bacterial family 'Psychromonadaceae'.</title>
        <authorList>
            <person name="Jin X."/>
            <person name="Yang Y."/>
            <person name="Cao H."/>
            <person name="Gao B."/>
            <person name="Zhao Z."/>
        </authorList>
    </citation>
    <scope>NUCLEOTIDE SEQUENCE [LARGE SCALE GENOMIC DNA]</scope>
    <source>
        <strain evidence="5 6">MKS20</strain>
    </source>
</reference>
<protein>
    <recommendedName>
        <fullName evidence="4">Nucleoid-associated protein K6Y31_00590</fullName>
    </recommendedName>
</protein>
<gene>
    <name evidence="5" type="primary">yejK</name>
    <name evidence="5" type="ORF">K6Y31_00590</name>
</gene>